<comment type="caution">
    <text evidence="2">The sequence shown here is derived from an EMBL/GenBank/DDBJ whole genome shotgun (WGS) entry which is preliminary data.</text>
</comment>
<evidence type="ECO:0000259" key="1">
    <source>
        <dbReference type="Pfam" id="PF24732"/>
    </source>
</evidence>
<accession>A0A6H9G376</accession>
<evidence type="ECO:0000313" key="3">
    <source>
        <dbReference type="Proteomes" id="UP000435041"/>
    </source>
</evidence>
<dbReference type="Proteomes" id="UP000435041">
    <property type="component" value="Unassembled WGS sequence"/>
</dbReference>
<reference evidence="2 3" key="1">
    <citation type="submission" date="2019-02" db="EMBL/GenBank/DDBJ databases">
        <title>Draft genome sequence of Arthrospira platensis NIES-3804.</title>
        <authorList>
            <person name="Yamaguchi H."/>
            <person name="Suzuki S."/>
            <person name="Kawachi M."/>
        </authorList>
    </citation>
    <scope>NUCLEOTIDE SEQUENCE [LARGE SCALE GENOMIC DNA]</scope>
    <source>
        <strain evidence="2 3">NIES-3804</strain>
    </source>
</reference>
<dbReference type="InterPro" id="IPR056925">
    <property type="entry name" value="ParE-like"/>
</dbReference>
<organism evidence="2 3">
    <name type="scientific">Microcystis aeruginosa NIES-3804</name>
    <dbReference type="NCBI Taxonomy" id="2517783"/>
    <lineage>
        <taxon>Bacteria</taxon>
        <taxon>Bacillati</taxon>
        <taxon>Cyanobacteriota</taxon>
        <taxon>Cyanophyceae</taxon>
        <taxon>Oscillatoriophycideae</taxon>
        <taxon>Chroococcales</taxon>
        <taxon>Microcystaceae</taxon>
        <taxon>Microcystis</taxon>
    </lineage>
</organism>
<dbReference type="Pfam" id="PF24732">
    <property type="entry name" value="ParE_like"/>
    <property type="match status" value="1"/>
</dbReference>
<name>A0A6H9G376_MICAE</name>
<dbReference type="EMBL" id="BJCI01000017">
    <property type="protein sequence ID" value="GCL49828.1"/>
    <property type="molecule type" value="Genomic_DNA"/>
</dbReference>
<dbReference type="InterPro" id="IPR035093">
    <property type="entry name" value="RelE/ParE_toxin_dom_sf"/>
</dbReference>
<feature type="domain" description="ParE-like toxin" evidence="1">
    <location>
        <begin position="17"/>
        <end position="81"/>
    </location>
</feature>
<protein>
    <recommendedName>
        <fullName evidence="1">ParE-like toxin domain-containing protein</fullName>
    </recommendedName>
</protein>
<evidence type="ECO:0000313" key="2">
    <source>
        <dbReference type="EMBL" id="GCL49828.1"/>
    </source>
</evidence>
<gene>
    <name evidence="2" type="ORF">NIES3804_13860</name>
</gene>
<dbReference type="RefSeq" id="WP_072925602.1">
    <property type="nucleotide sequence ID" value="NZ_BJCI01000017.1"/>
</dbReference>
<proteinExistence type="predicted"/>
<dbReference type="AlphaFoldDB" id="A0A6H9G376"/>
<dbReference type="SUPFAM" id="SSF143011">
    <property type="entry name" value="RelE-like"/>
    <property type="match status" value="1"/>
</dbReference>
<sequence length="86" mass="10149">MHYTTRRFWKCYEDLPPQIQETADQCYELLKADPSHPSLHFKKIGKKYWSVRAGLDYRALGVEVESGISWFWIGTHAEYDKLIGKI</sequence>